<dbReference type="PROSITE" id="PS00434">
    <property type="entry name" value="HSF_DOMAIN"/>
    <property type="match status" value="1"/>
</dbReference>
<feature type="chain" id="PRO_5021442845" description="HSF-type DNA-binding domain-containing protein" evidence="12">
    <location>
        <begin position="22"/>
        <end position="723"/>
    </location>
</feature>
<feature type="signal peptide" evidence="12">
    <location>
        <begin position="1"/>
        <end position="21"/>
    </location>
</feature>
<keyword evidence="15" id="KW-1185">Reference proteome</keyword>
<evidence type="ECO:0000256" key="12">
    <source>
        <dbReference type="SAM" id="SignalP"/>
    </source>
</evidence>
<evidence type="ECO:0000256" key="1">
    <source>
        <dbReference type="ARBA" id="ARBA00004123"/>
    </source>
</evidence>
<evidence type="ECO:0000256" key="11">
    <source>
        <dbReference type="SAM" id="MobiDB-lite"/>
    </source>
</evidence>
<evidence type="ECO:0000256" key="4">
    <source>
        <dbReference type="ARBA" id="ARBA00022840"/>
    </source>
</evidence>
<comment type="similarity">
    <text evidence="10">Belongs to the HSF family.</text>
</comment>
<keyword evidence="8" id="KW-0539">Nucleus</keyword>
<dbReference type="AlphaFoldDB" id="A0A4Y9ZJH5"/>
<evidence type="ECO:0000256" key="3">
    <source>
        <dbReference type="ARBA" id="ARBA00022741"/>
    </source>
</evidence>
<dbReference type="InterPro" id="IPR000232">
    <property type="entry name" value="HSF_DNA-bd"/>
</dbReference>
<dbReference type="SUPFAM" id="SSF52540">
    <property type="entry name" value="P-loop containing nucleoside triphosphate hydrolases"/>
    <property type="match status" value="1"/>
</dbReference>
<dbReference type="Proteomes" id="UP000298061">
    <property type="component" value="Unassembled WGS sequence"/>
</dbReference>
<comment type="subcellular location">
    <subcellularLocation>
        <location evidence="1">Nucleus</location>
    </subcellularLocation>
</comment>
<sequence length="723" mass="79907">MSGRFMTGMLVVGLTGGIATGKSTVSALLKAQDIPVIDADVLAREVVLPGTRAYKRIVETFGEGVIQADGYIDRPKLGAIVFNDEAKRKKLNAIVHPAVRRAMARHVLKLWMHGERVCVLDVPLLIESGIHKWVGKVVVVYCSAELQLQRLMKRDSSTREAAMSRLTAQMPITDKLEYADHVIENSGAPQELQEQFLQKLYEMVNDANNNELIRWADSGDSFFVLDHERFAREVLGRWFKHQNFASFVRQLNMYGFHKIPHLQQGVLKSDTDTELWNFEHPHFHRGQPDLLCLIQRKKQANQGTTAEEAIPEQKDAAHPAGYSNNAQVLDINSIINGIAAVKRHQQTISADLNELKNSNQLLWQEAITARERHKSHQDTINRILKFLASVFGRANTHDDKDSDSHTPSQQVVSRKRQRLMIDDGKNHKQTAPVVVDMDDERSKSIAADSVRFSPRSPSSYTIDTPPAASPAVHSVDTFSPIMSSTASTAPTPYLPDQPPLVSAQQPWNGRQAPAASTQSSNIGSSSNDSALGLRRSQSTQSNPSMSNIQTSPSSQDAVLQAAFQQLMHSPSQMQRFIQALSNSPGFPSQSLVPPQYAPPPPNQQAVTHIAPYDPRMEYEAAFPSEVAASASALLPKPDEGPALEPLLDDHAQLQKSYKDSAEIDADVDALQASINTLIENMGLDPGTLYQQTQPPSQSDLSANDELAHEDQQNNDFDLDAFLT</sequence>
<keyword evidence="3" id="KW-0547">Nucleotide-binding</keyword>
<dbReference type="InterPro" id="IPR036390">
    <property type="entry name" value="WH_DNA-bd_sf"/>
</dbReference>
<dbReference type="PROSITE" id="PS51219">
    <property type="entry name" value="DPCK"/>
    <property type="match status" value="1"/>
</dbReference>
<keyword evidence="4" id="KW-0067">ATP-binding</keyword>
<dbReference type="GO" id="GO:0015937">
    <property type="term" value="P:coenzyme A biosynthetic process"/>
    <property type="evidence" value="ECO:0007669"/>
    <property type="project" value="InterPro"/>
</dbReference>
<dbReference type="InterPro" id="IPR001977">
    <property type="entry name" value="Depp_CoAkinase"/>
</dbReference>
<feature type="region of interest" description="Disordered" evidence="11">
    <location>
        <begin position="685"/>
        <end position="723"/>
    </location>
</feature>
<comment type="subunit">
    <text evidence="9">Homotrimer. Homotrimerization increases the affinity of HSF1 to DNA. Interacts with transcriptional coregulator SSA1 on chromatin.</text>
</comment>
<name>A0A4Y9ZJH5_9AGAM</name>
<reference evidence="14 15" key="1">
    <citation type="submission" date="2019-02" db="EMBL/GenBank/DDBJ databases">
        <title>Genome sequencing of the rare red list fungi Hericium alpestre (H. flagellum).</title>
        <authorList>
            <person name="Buettner E."/>
            <person name="Kellner H."/>
        </authorList>
    </citation>
    <scope>NUCLEOTIDE SEQUENCE [LARGE SCALE GENOMIC DNA]</scope>
    <source>
        <strain evidence="14 15">DSM 108284</strain>
    </source>
</reference>
<dbReference type="FunFam" id="1.10.10.10:FF:000027">
    <property type="entry name" value="Heat shock transcription factor 1"/>
    <property type="match status" value="1"/>
</dbReference>
<dbReference type="Gene3D" id="3.40.50.300">
    <property type="entry name" value="P-loop containing nucleotide triphosphate hydrolases"/>
    <property type="match status" value="1"/>
</dbReference>
<evidence type="ECO:0000256" key="7">
    <source>
        <dbReference type="ARBA" id="ARBA00023163"/>
    </source>
</evidence>
<feature type="compositionally biased region" description="Polar residues" evidence="11">
    <location>
        <begin position="688"/>
        <end position="701"/>
    </location>
</feature>
<dbReference type="CDD" id="cd02022">
    <property type="entry name" value="DPCK"/>
    <property type="match status" value="1"/>
</dbReference>
<dbReference type="OrthoDB" id="60033at2759"/>
<keyword evidence="7" id="KW-0804">Transcription</keyword>
<feature type="compositionally biased region" description="Polar residues" evidence="11">
    <location>
        <begin position="535"/>
        <end position="556"/>
    </location>
</feature>
<dbReference type="SUPFAM" id="SSF46785">
    <property type="entry name" value="Winged helix' DNA-binding domain"/>
    <property type="match status" value="1"/>
</dbReference>
<keyword evidence="6" id="KW-0238">DNA-binding</keyword>
<evidence type="ECO:0000256" key="9">
    <source>
        <dbReference type="ARBA" id="ARBA00062171"/>
    </source>
</evidence>
<dbReference type="GO" id="GO:0004140">
    <property type="term" value="F:dephospho-CoA kinase activity"/>
    <property type="evidence" value="ECO:0007669"/>
    <property type="project" value="InterPro"/>
</dbReference>
<keyword evidence="5" id="KW-0805">Transcription regulation</keyword>
<dbReference type="GO" id="GO:0005524">
    <property type="term" value="F:ATP binding"/>
    <property type="evidence" value="ECO:0007669"/>
    <property type="project" value="UniProtKB-KW"/>
</dbReference>
<dbReference type="InterPro" id="IPR027417">
    <property type="entry name" value="P-loop_NTPase"/>
</dbReference>
<dbReference type="GO" id="GO:0005634">
    <property type="term" value="C:nucleus"/>
    <property type="evidence" value="ECO:0007669"/>
    <property type="project" value="UniProtKB-SubCell"/>
</dbReference>
<evidence type="ECO:0000313" key="15">
    <source>
        <dbReference type="Proteomes" id="UP000298061"/>
    </source>
</evidence>
<dbReference type="Pfam" id="PF00447">
    <property type="entry name" value="HSF_DNA-bind"/>
    <property type="match status" value="1"/>
</dbReference>
<dbReference type="FunFam" id="3.40.50.300:FF:000485">
    <property type="entry name" value="Dephospho-CoA kinase CAB5"/>
    <property type="match status" value="1"/>
</dbReference>
<dbReference type="HAMAP" id="MF_00376">
    <property type="entry name" value="Dephospho_CoA_kinase"/>
    <property type="match status" value="1"/>
</dbReference>
<dbReference type="Pfam" id="PF01121">
    <property type="entry name" value="CoaE"/>
    <property type="match status" value="1"/>
</dbReference>
<dbReference type="SMART" id="SM00415">
    <property type="entry name" value="HSF"/>
    <property type="match status" value="1"/>
</dbReference>
<dbReference type="STRING" id="135208.A0A4Y9ZJH5"/>
<proteinExistence type="inferred from homology"/>
<dbReference type="EMBL" id="SFCI01002241">
    <property type="protein sequence ID" value="TFY74187.1"/>
    <property type="molecule type" value="Genomic_DNA"/>
</dbReference>
<evidence type="ECO:0000256" key="8">
    <source>
        <dbReference type="ARBA" id="ARBA00023242"/>
    </source>
</evidence>
<feature type="compositionally biased region" description="Low complexity" evidence="11">
    <location>
        <begin position="516"/>
        <end position="529"/>
    </location>
</feature>
<organism evidence="14 15">
    <name type="scientific">Hericium alpestre</name>
    <dbReference type="NCBI Taxonomy" id="135208"/>
    <lineage>
        <taxon>Eukaryota</taxon>
        <taxon>Fungi</taxon>
        <taxon>Dikarya</taxon>
        <taxon>Basidiomycota</taxon>
        <taxon>Agaricomycotina</taxon>
        <taxon>Agaricomycetes</taxon>
        <taxon>Russulales</taxon>
        <taxon>Hericiaceae</taxon>
        <taxon>Hericium</taxon>
    </lineage>
</organism>
<feature type="compositionally biased region" description="Polar residues" evidence="11">
    <location>
        <begin position="581"/>
        <end position="592"/>
    </location>
</feature>
<keyword evidence="12" id="KW-0732">Signal</keyword>
<evidence type="ECO:0000256" key="2">
    <source>
        <dbReference type="ARBA" id="ARBA00009018"/>
    </source>
</evidence>
<dbReference type="GO" id="GO:0043565">
    <property type="term" value="F:sequence-specific DNA binding"/>
    <property type="evidence" value="ECO:0007669"/>
    <property type="project" value="InterPro"/>
</dbReference>
<feature type="region of interest" description="Disordered" evidence="11">
    <location>
        <begin position="486"/>
        <end position="556"/>
    </location>
</feature>
<feature type="region of interest" description="Disordered" evidence="11">
    <location>
        <begin position="396"/>
        <end position="471"/>
    </location>
</feature>
<gene>
    <name evidence="14" type="ORF">EWM64_g9825</name>
</gene>
<dbReference type="PANTHER" id="PTHR10695:SF46">
    <property type="entry name" value="BIFUNCTIONAL COENZYME A SYNTHASE-RELATED"/>
    <property type="match status" value="1"/>
</dbReference>
<evidence type="ECO:0000313" key="14">
    <source>
        <dbReference type="EMBL" id="TFY74187.1"/>
    </source>
</evidence>
<dbReference type="GO" id="GO:0005737">
    <property type="term" value="C:cytoplasm"/>
    <property type="evidence" value="ECO:0007669"/>
    <property type="project" value="UniProtKB-ARBA"/>
</dbReference>
<dbReference type="PANTHER" id="PTHR10695">
    <property type="entry name" value="DEPHOSPHO-COA KINASE-RELATED"/>
    <property type="match status" value="1"/>
</dbReference>
<dbReference type="GO" id="GO:0003700">
    <property type="term" value="F:DNA-binding transcription factor activity"/>
    <property type="evidence" value="ECO:0007669"/>
    <property type="project" value="InterPro"/>
</dbReference>
<evidence type="ECO:0000256" key="6">
    <source>
        <dbReference type="ARBA" id="ARBA00023125"/>
    </source>
</evidence>
<comment type="similarity">
    <text evidence="2">Belongs to the CoaE family.</text>
</comment>
<dbReference type="PRINTS" id="PR00056">
    <property type="entry name" value="HSFDOMAIN"/>
</dbReference>
<evidence type="ECO:0000256" key="5">
    <source>
        <dbReference type="ARBA" id="ARBA00023015"/>
    </source>
</evidence>
<feature type="domain" description="HSF-type DNA-binding" evidence="13">
    <location>
        <begin position="235"/>
        <end position="259"/>
    </location>
</feature>
<protein>
    <recommendedName>
        <fullName evidence="13">HSF-type DNA-binding domain-containing protein</fullName>
    </recommendedName>
</protein>
<evidence type="ECO:0000259" key="13">
    <source>
        <dbReference type="PROSITE" id="PS00434"/>
    </source>
</evidence>
<accession>A0A4Y9ZJH5</accession>
<comment type="caution">
    <text evidence="14">The sequence shown here is derived from an EMBL/GenBank/DDBJ whole genome shotgun (WGS) entry which is preliminary data.</text>
</comment>
<feature type="non-terminal residue" evidence="14">
    <location>
        <position position="723"/>
    </location>
</feature>
<feature type="region of interest" description="Disordered" evidence="11">
    <location>
        <begin position="581"/>
        <end position="603"/>
    </location>
</feature>
<dbReference type="NCBIfam" id="TIGR00152">
    <property type="entry name" value="dephospho-CoA kinase"/>
    <property type="match status" value="1"/>
</dbReference>
<evidence type="ECO:0000256" key="10">
    <source>
        <dbReference type="RuleBase" id="RU004020"/>
    </source>
</evidence>